<dbReference type="GO" id="GO:0110155">
    <property type="term" value="P:NAD-cap decapping"/>
    <property type="evidence" value="ECO:0007669"/>
    <property type="project" value="TreeGrafter"/>
</dbReference>
<keyword evidence="3" id="KW-0732">Signal</keyword>
<evidence type="ECO:0000256" key="3">
    <source>
        <dbReference type="SAM" id="SignalP"/>
    </source>
</evidence>
<keyword evidence="2" id="KW-0540">Nuclease</keyword>
<dbReference type="GO" id="GO:0046872">
    <property type="term" value="F:metal ion binding"/>
    <property type="evidence" value="ECO:0007669"/>
    <property type="project" value="UniProtKB-KW"/>
</dbReference>
<feature type="signal peptide" evidence="3">
    <location>
        <begin position="1"/>
        <end position="19"/>
    </location>
</feature>
<dbReference type="EC" id="3.6.1.-" evidence="2"/>
<dbReference type="GO" id="GO:0034353">
    <property type="term" value="F:mRNA 5'-diphosphatase activity"/>
    <property type="evidence" value="ECO:0007669"/>
    <property type="project" value="TreeGrafter"/>
</dbReference>
<comment type="function">
    <text evidence="2">Decapping enzyme for NAD-capped RNAs: specifically hydrolyzes the nicotinamide adenine dinucleotide (NAD) cap from a subset of RNAs by removing the entire NAD moiety from the 5'-end of an NAD-capped RNA.</text>
</comment>
<protein>
    <recommendedName>
        <fullName evidence="2">Decapping nuclease</fullName>
        <ecNumber evidence="2">3.6.1.-</ecNumber>
    </recommendedName>
</protein>
<feature type="domain" description="RAI1-like" evidence="4">
    <location>
        <begin position="1"/>
        <end position="105"/>
    </location>
</feature>
<comment type="similarity">
    <text evidence="1 2">Belongs to the DXO/Dom3Z family.</text>
</comment>
<keyword evidence="2" id="KW-0547">Nucleotide-binding</keyword>
<organism evidence="5">
    <name type="scientific">Hemiselmis andersenii</name>
    <name type="common">Cryptophyte alga</name>
    <dbReference type="NCBI Taxonomy" id="464988"/>
    <lineage>
        <taxon>Eukaryota</taxon>
        <taxon>Cryptophyceae</taxon>
        <taxon>Cryptomonadales</taxon>
        <taxon>Hemiselmidaceae</taxon>
        <taxon>Hemiselmis</taxon>
    </lineage>
</organism>
<dbReference type="InterPro" id="IPR013961">
    <property type="entry name" value="RAI1"/>
</dbReference>
<dbReference type="GO" id="GO:0005634">
    <property type="term" value="C:nucleus"/>
    <property type="evidence" value="ECO:0007669"/>
    <property type="project" value="UniProtKB-SubCell"/>
</dbReference>
<name>A0A7S0TWQ6_HEMAN</name>
<dbReference type="PANTHER" id="PTHR12395">
    <property type="entry name" value="DOM-3 RELATED"/>
    <property type="match status" value="1"/>
</dbReference>
<keyword evidence="2" id="KW-0694">RNA-binding</keyword>
<evidence type="ECO:0000256" key="2">
    <source>
        <dbReference type="RuleBase" id="RU367113"/>
    </source>
</evidence>
<evidence type="ECO:0000313" key="5">
    <source>
        <dbReference type="EMBL" id="CAD8744928.1"/>
    </source>
</evidence>
<dbReference type="EMBL" id="HBFK01018500">
    <property type="protein sequence ID" value="CAD8744928.1"/>
    <property type="molecule type" value="Transcribed_RNA"/>
</dbReference>
<proteinExistence type="inferred from homology"/>
<evidence type="ECO:0000259" key="4">
    <source>
        <dbReference type="Pfam" id="PF08652"/>
    </source>
</evidence>
<dbReference type="GO" id="GO:0004518">
    <property type="term" value="F:nuclease activity"/>
    <property type="evidence" value="ECO:0007669"/>
    <property type="project" value="UniProtKB-KW"/>
</dbReference>
<accession>A0A7S0TWQ6</accession>
<comment type="subcellular location">
    <subcellularLocation>
        <location evidence="2">Nucleus</location>
    </subcellularLocation>
</comment>
<dbReference type="PANTHER" id="PTHR12395:SF9">
    <property type="entry name" value="DECAPPING AND EXORIBONUCLEASE PROTEIN"/>
    <property type="match status" value="1"/>
</dbReference>
<dbReference type="GO" id="GO:0000166">
    <property type="term" value="F:nucleotide binding"/>
    <property type="evidence" value="ECO:0007669"/>
    <property type="project" value="UniProtKB-KW"/>
</dbReference>
<sequence length="106" mass="12292">MLKFWIQSFLAGVPTVVVGFRDDQGVLKKVQQFKTLELPRAVRANRDAWDPNVCLDLTKRVLDAVWEGTEDGAQYALRYTPPFECITLERLERGTDKSFLPEEYRQ</sequence>
<dbReference type="AlphaFoldDB" id="A0A7S0TWQ6"/>
<dbReference type="GO" id="GO:0005829">
    <property type="term" value="C:cytosol"/>
    <property type="evidence" value="ECO:0007669"/>
    <property type="project" value="TreeGrafter"/>
</dbReference>
<keyword evidence="2" id="KW-0479">Metal-binding</keyword>
<feature type="chain" id="PRO_5030538293" description="Decapping nuclease" evidence="3">
    <location>
        <begin position="20"/>
        <end position="106"/>
    </location>
</feature>
<comment type="cofactor">
    <cofactor evidence="2">
        <name>a divalent metal cation</name>
        <dbReference type="ChEBI" id="CHEBI:60240"/>
    </cofactor>
</comment>
<dbReference type="InterPro" id="IPR039039">
    <property type="entry name" value="RAI1-like_fam"/>
</dbReference>
<dbReference type="GO" id="GO:0003723">
    <property type="term" value="F:RNA binding"/>
    <property type="evidence" value="ECO:0007669"/>
    <property type="project" value="UniProtKB-KW"/>
</dbReference>
<keyword evidence="2" id="KW-0539">Nucleus</keyword>
<keyword evidence="2" id="KW-0378">Hydrolase</keyword>
<dbReference type="GO" id="GO:0000956">
    <property type="term" value="P:nuclear-transcribed mRNA catabolic process"/>
    <property type="evidence" value="ECO:0007669"/>
    <property type="project" value="TreeGrafter"/>
</dbReference>
<dbReference type="Pfam" id="PF08652">
    <property type="entry name" value="RAI1"/>
    <property type="match status" value="1"/>
</dbReference>
<evidence type="ECO:0000256" key="1">
    <source>
        <dbReference type="ARBA" id="ARBA00006562"/>
    </source>
</evidence>
<gene>
    <name evidence="5" type="ORF">HAND1043_LOCUS11423</name>
</gene>
<reference evidence="5" key="1">
    <citation type="submission" date="2021-01" db="EMBL/GenBank/DDBJ databases">
        <authorList>
            <person name="Corre E."/>
            <person name="Pelletier E."/>
            <person name="Niang G."/>
            <person name="Scheremetjew M."/>
            <person name="Finn R."/>
            <person name="Kale V."/>
            <person name="Holt S."/>
            <person name="Cochrane G."/>
            <person name="Meng A."/>
            <person name="Brown T."/>
            <person name="Cohen L."/>
        </authorList>
    </citation>
    <scope>NUCLEOTIDE SEQUENCE</scope>
    <source>
        <strain evidence="5">CCMP441</strain>
    </source>
</reference>